<evidence type="ECO:0000313" key="2">
    <source>
        <dbReference type="EMBL" id="MBB2925540.1"/>
    </source>
</evidence>
<dbReference type="RefSeq" id="WP_183298247.1">
    <property type="nucleotide sequence ID" value="NZ_JACHVX010000011.1"/>
</dbReference>
<sequence>MSARAWVRTAAVGGVLALATAIGASPASASDGAGDDCEKQGTCPGEVGVWWWALWIYPFELGKDLSVEGHTTSTYANGTFRLEATNGSTLTCFETATLVRCSVDFP</sequence>
<dbReference type="EMBL" id="JACHVX010000011">
    <property type="protein sequence ID" value="MBB2925540.1"/>
    <property type="molecule type" value="Genomic_DNA"/>
</dbReference>
<dbReference type="Proteomes" id="UP000518206">
    <property type="component" value="Unassembled WGS sequence"/>
</dbReference>
<reference evidence="2 3" key="2">
    <citation type="submission" date="2020-08" db="EMBL/GenBank/DDBJ databases">
        <authorList>
            <person name="Partida-Martinez L."/>
            <person name="Huntemann M."/>
            <person name="Clum A."/>
            <person name="Wang J."/>
            <person name="Palaniappan K."/>
            <person name="Ritter S."/>
            <person name="Chen I.-M."/>
            <person name="Stamatis D."/>
            <person name="Reddy T."/>
            <person name="O'Malley R."/>
            <person name="Daum C."/>
            <person name="Shapiro N."/>
            <person name="Ivanova N."/>
            <person name="Kyrpides N."/>
            <person name="Woyke T."/>
        </authorList>
    </citation>
    <scope>NUCLEOTIDE SEQUENCE [LARGE SCALE GENOMIC DNA]</scope>
    <source>
        <strain evidence="2 3">RAS26</strain>
    </source>
</reference>
<evidence type="ECO:0008006" key="4">
    <source>
        <dbReference type="Google" id="ProtNLM"/>
    </source>
</evidence>
<evidence type="ECO:0000256" key="1">
    <source>
        <dbReference type="SAM" id="SignalP"/>
    </source>
</evidence>
<protein>
    <recommendedName>
        <fullName evidence="4">Ig-like domain-containing protein</fullName>
    </recommendedName>
</protein>
<organism evidence="2 3">
    <name type="scientific">Cellulomonas cellasea</name>
    <dbReference type="NCBI Taxonomy" id="43670"/>
    <lineage>
        <taxon>Bacteria</taxon>
        <taxon>Bacillati</taxon>
        <taxon>Actinomycetota</taxon>
        <taxon>Actinomycetes</taxon>
        <taxon>Micrococcales</taxon>
        <taxon>Cellulomonadaceae</taxon>
        <taxon>Cellulomonas</taxon>
    </lineage>
</organism>
<feature type="chain" id="PRO_5031138211" description="Ig-like domain-containing protein" evidence="1">
    <location>
        <begin position="30"/>
        <end position="106"/>
    </location>
</feature>
<feature type="signal peptide" evidence="1">
    <location>
        <begin position="1"/>
        <end position="29"/>
    </location>
</feature>
<accession>A0A7W4YCZ9</accession>
<comment type="caution">
    <text evidence="2">The sequence shown here is derived from an EMBL/GenBank/DDBJ whole genome shotgun (WGS) entry which is preliminary data.</text>
</comment>
<gene>
    <name evidence="2" type="ORF">FHR80_004487</name>
</gene>
<reference evidence="2 3" key="1">
    <citation type="submission" date="2020-08" db="EMBL/GenBank/DDBJ databases">
        <title>The Agave Microbiome: Exploring the role of microbial communities in plant adaptations to desert environments.</title>
        <authorList>
            <person name="Partida-Martinez L.P."/>
        </authorList>
    </citation>
    <scope>NUCLEOTIDE SEQUENCE [LARGE SCALE GENOMIC DNA]</scope>
    <source>
        <strain evidence="2 3">RAS26</strain>
    </source>
</reference>
<evidence type="ECO:0000313" key="3">
    <source>
        <dbReference type="Proteomes" id="UP000518206"/>
    </source>
</evidence>
<proteinExistence type="predicted"/>
<keyword evidence="1" id="KW-0732">Signal</keyword>
<name>A0A7W4YCZ9_9CELL</name>
<dbReference type="AlphaFoldDB" id="A0A7W4YCZ9"/>